<dbReference type="GO" id="GO:1902600">
    <property type="term" value="P:proton transmembrane transport"/>
    <property type="evidence" value="ECO:0007669"/>
    <property type="project" value="UniProtKB-KW"/>
</dbReference>
<feature type="region of interest" description="Disordered" evidence="2">
    <location>
        <begin position="104"/>
        <end position="126"/>
    </location>
</feature>
<comment type="similarity">
    <text evidence="1">Belongs to the bacterial AtpI family.</text>
</comment>
<dbReference type="RefSeq" id="WP_085848371.1">
    <property type="nucleotide sequence ID" value="NZ_FNZV01000006.1"/>
</dbReference>
<evidence type="ECO:0000256" key="3">
    <source>
        <dbReference type="SAM" id="Phobius"/>
    </source>
</evidence>
<evidence type="ECO:0000256" key="2">
    <source>
        <dbReference type="SAM" id="MobiDB-lite"/>
    </source>
</evidence>
<dbReference type="Pfam" id="PF09527">
    <property type="entry name" value="ATPase_gene1"/>
    <property type="match status" value="1"/>
</dbReference>
<reference evidence="4 5" key="1">
    <citation type="submission" date="2017-03" db="EMBL/GenBank/DDBJ databases">
        <authorList>
            <person name="Afonso C.L."/>
            <person name="Miller P.J."/>
            <person name="Scott M.A."/>
            <person name="Spackman E."/>
            <person name="Goraichik I."/>
            <person name="Dimitrov K.M."/>
            <person name="Suarez D.L."/>
            <person name="Swayne D.E."/>
        </authorList>
    </citation>
    <scope>NUCLEOTIDE SEQUENCE [LARGE SCALE GENOMIC DNA]</scope>
    <source>
        <strain evidence="4 5">CECT 7971</strain>
    </source>
</reference>
<sequence length="126" mass="13510">MTDPHDPKRLKALDERIASLKQAQAPKSSRGEEHFSQANMAWRMVIELVAGLLIGFGIGWGLDALLGTTPIFIVLMVGFGLAAGVKTMMRTAQTIQAEQEAEASKLNAQATASDDNAAQAADDERD</sequence>
<gene>
    <name evidence="4" type="primary">atpI</name>
    <name evidence="4" type="ORF">PAM7971_01505</name>
</gene>
<dbReference type="AlphaFoldDB" id="A0A1Y5S8B3"/>
<keyword evidence="5" id="KW-1185">Reference proteome</keyword>
<dbReference type="InterPro" id="IPR016989">
    <property type="entry name" value="Atp1_alphaprobac"/>
</dbReference>
<accession>A0A1Y5S8B3</accession>
<evidence type="ECO:0000256" key="1">
    <source>
        <dbReference type="PIRNR" id="PIRNR032126"/>
    </source>
</evidence>
<keyword evidence="1" id="KW-0406">Ion transport</keyword>
<proteinExistence type="inferred from homology"/>
<protein>
    <recommendedName>
        <fullName evidence="1">ATP synthase protein I</fullName>
    </recommendedName>
</protein>
<evidence type="ECO:0000313" key="4">
    <source>
        <dbReference type="EMBL" id="SLN34621.1"/>
    </source>
</evidence>
<keyword evidence="1" id="KW-0813">Transport</keyword>
<keyword evidence="1" id="KW-0375">Hydrogen ion transport</keyword>
<name>A0A1Y5S8B3_9RHOB</name>
<evidence type="ECO:0000313" key="5">
    <source>
        <dbReference type="Proteomes" id="UP000193307"/>
    </source>
</evidence>
<feature type="compositionally biased region" description="Low complexity" evidence="2">
    <location>
        <begin position="107"/>
        <end position="120"/>
    </location>
</feature>
<dbReference type="Proteomes" id="UP000193307">
    <property type="component" value="Unassembled WGS sequence"/>
</dbReference>
<feature type="transmembrane region" description="Helical" evidence="3">
    <location>
        <begin position="40"/>
        <end position="58"/>
    </location>
</feature>
<keyword evidence="3" id="KW-0812">Transmembrane</keyword>
<dbReference type="GO" id="GO:0045259">
    <property type="term" value="C:proton-transporting ATP synthase complex"/>
    <property type="evidence" value="ECO:0007669"/>
    <property type="project" value="UniProtKB-UniRule"/>
</dbReference>
<dbReference type="PIRSF" id="PIRSF032126">
    <property type="entry name" value="F0F1_ATP_synthase_subunit_I"/>
    <property type="match status" value="1"/>
</dbReference>
<dbReference type="EMBL" id="FWFW01000003">
    <property type="protein sequence ID" value="SLN34621.1"/>
    <property type="molecule type" value="Genomic_DNA"/>
</dbReference>
<dbReference type="STRING" id="658057.SAMN04488032_10649"/>
<comment type="function">
    <text evidence="1">A possible function for this protein is to guide the assembly of the membrane sector of the ATPase enzyme complex.</text>
</comment>
<dbReference type="OrthoDB" id="15401at2"/>
<dbReference type="InterPro" id="IPR032820">
    <property type="entry name" value="ATPase_put"/>
</dbReference>
<feature type="transmembrane region" description="Helical" evidence="3">
    <location>
        <begin position="64"/>
        <end position="85"/>
    </location>
</feature>
<keyword evidence="3" id="KW-1133">Transmembrane helix</keyword>
<keyword evidence="1 3" id="KW-0472">Membrane</keyword>
<organism evidence="4 5">
    <name type="scientific">Pacificibacter marinus</name>
    <dbReference type="NCBI Taxonomy" id="658057"/>
    <lineage>
        <taxon>Bacteria</taxon>
        <taxon>Pseudomonadati</taxon>
        <taxon>Pseudomonadota</taxon>
        <taxon>Alphaproteobacteria</taxon>
        <taxon>Rhodobacterales</taxon>
        <taxon>Roseobacteraceae</taxon>
        <taxon>Pacificibacter</taxon>
    </lineage>
</organism>